<dbReference type="Pfam" id="PF00211">
    <property type="entry name" value="Guanylate_cyc"/>
    <property type="match status" value="2"/>
</dbReference>
<sequence length="1268" mass="141985">MASPPHQQLLHHHSTEVSCDSSGDSNSVTVKINPKQHQGCTSSKHCKYSISSSCSSGESGGTRRAGGGGGSSSGLRRQKKLPQLFERASSKWWNPKFDSNNLEEACMERCFPQTQRRFRYALFYIGVACLLWGIYFGIHMREKQIVFMVPALCFLLVCVAFFVFTFTKTYARHYVWTSLILTLLVFALTLAPQFQALKPISGSGDMSNQTLPADPTDTCLSQVGSFSMCIEVLLLLYTVMHLPLYLSLFLGLSYSVLFETFGYRFRDENCFTPLRAGAVYWELLSKAFLHICIHAIGIHLFIMSEVRSRSTFLKVGQSIMHGKDLEVEKALKERMIHSVMPRIIADDLMKQGDDESENSVKRHSTSSPKNRKKKPSIQKTPIIFRPFKMQQIEQVSILFADIVGFTKMSANKSAHALVGLLNDLFGRFDRLCEDTKCEKISTLGDCYYCVAGCPEPRADHAYCCIEMGLGMIKAIEQFCQEKKEMVNMRVGVHTGTVLCGILGMRRFKFDVWSNDVNLANLMEQLGVAGKVHISEATAKYLDDRYEMEDGKVIERVGQSVVADQLKGLKTYLISGQKVKEPHCSCSQALLPGLESGDGAGIQGASSAEIADLTKTLKQVEKMKPCPSCSTALAPHCDVSIDEGAIQNGCQDEHKTSTKAPGGHSPKTQNGLLSPPQEEKLSNSQTSLYEMLQEKGRWGGVSLDQSALLPLRFKNIREKTDAHFVDVIKEDSLMKDYFFKPPINKLSLNFLDQDLEMAYRTSYQEEVIRNAPVKTFASATFSSLLDVFLSTTVFLILSITCFLKHGMIASPPPPAAVVVFIIAILLEVLSLVISIRMAFFLEEVMTCTKRLLEVISGWLPRHFFGAILVSLPALAVFSHFTSDFETNIHYTMFMCCAILITIVQYCNFCQLSSWMRSLLATVVGAVLLILLYVSLCPDSSVETFHLDLAQNFSSRKSPCNISVPNDMKGPENLIGQEVILVSFLLLLLVWFLNREFEVSYRLHYHGDVEADLHRTKIQSMRDQADWLLRNIIPYHVAEQLKVSQSYSKNHDSGGVIFASIVNFSEFYEENYEGGKECYRVLNELIGDFDELLSKPHYSSIEKIKTIGATYMAASGLNTSQCQDSNHPHGHLQTLFEFAKEMMRVVDDFNNNMLWFNFKLRIGFNHGPLTAGVIGTTKLLYDIWGDTVNIASRMDTTGVECRIQNSDKIAHGTDNSETKDILSSTKKLQKDAVKADERCRFGKAAEKTDCEEAGTEEVNELTKLNISKSV</sequence>
<keyword evidence="16" id="KW-0325">Glycoprotein</keyword>
<keyword evidence="9" id="KW-0677">Repeat</keyword>
<dbReference type="EMBL" id="VYZX01010378">
    <property type="protein sequence ID" value="NXS55119.1"/>
    <property type="molecule type" value="Genomic_DNA"/>
</dbReference>
<organism evidence="27 28">
    <name type="scientific">Brachypteracias leptosomus</name>
    <name type="common">short-legged ground-roller</name>
    <dbReference type="NCBI Taxonomy" id="135165"/>
    <lineage>
        <taxon>Eukaryota</taxon>
        <taxon>Metazoa</taxon>
        <taxon>Chordata</taxon>
        <taxon>Craniata</taxon>
        <taxon>Vertebrata</taxon>
        <taxon>Euteleostomi</taxon>
        <taxon>Archelosauria</taxon>
        <taxon>Archosauria</taxon>
        <taxon>Dinosauria</taxon>
        <taxon>Saurischia</taxon>
        <taxon>Theropoda</taxon>
        <taxon>Coelurosauria</taxon>
        <taxon>Aves</taxon>
        <taxon>Neognathae</taxon>
        <taxon>Neoaves</taxon>
        <taxon>Telluraves</taxon>
        <taxon>Coraciimorphae</taxon>
        <taxon>Coraciiformes</taxon>
        <taxon>Brachypteraciidae</taxon>
        <taxon>Brachypteracias</taxon>
    </lineage>
</organism>
<feature type="transmembrane region" description="Helical" evidence="25">
    <location>
        <begin position="145"/>
        <end position="167"/>
    </location>
</feature>
<feature type="transmembrane region" description="Helical" evidence="25">
    <location>
        <begin position="917"/>
        <end position="934"/>
    </location>
</feature>
<evidence type="ECO:0000256" key="15">
    <source>
        <dbReference type="ARBA" id="ARBA00023136"/>
    </source>
</evidence>
<evidence type="ECO:0000256" key="1">
    <source>
        <dbReference type="ARBA" id="ARBA00001593"/>
    </source>
</evidence>
<gene>
    <name evidence="27" type="primary">Adcy9</name>
    <name evidence="27" type="ORF">BRALEP_R08891</name>
</gene>
<feature type="compositionally biased region" description="Polar residues" evidence="24">
    <location>
        <begin position="16"/>
        <end position="31"/>
    </location>
</feature>
<evidence type="ECO:0000259" key="26">
    <source>
        <dbReference type="PROSITE" id="PS50125"/>
    </source>
</evidence>
<dbReference type="Gene3D" id="3.30.70.1230">
    <property type="entry name" value="Nucleotide cyclase"/>
    <property type="match status" value="2"/>
</dbReference>
<keyword evidence="17" id="KW-0464">Manganese</keyword>
<dbReference type="InterPro" id="IPR029787">
    <property type="entry name" value="Nucleotide_cyclase"/>
</dbReference>
<dbReference type="SMART" id="SM00044">
    <property type="entry name" value="CYCc"/>
    <property type="match status" value="2"/>
</dbReference>
<dbReference type="PANTHER" id="PTHR45627">
    <property type="entry name" value="ADENYLATE CYCLASE TYPE 1"/>
    <property type="match status" value="1"/>
</dbReference>
<dbReference type="Proteomes" id="UP000520535">
    <property type="component" value="Unassembled WGS sequence"/>
</dbReference>
<reference evidence="27 28" key="1">
    <citation type="submission" date="2019-09" db="EMBL/GenBank/DDBJ databases">
        <title>Bird 10,000 Genomes (B10K) Project - Family phase.</title>
        <authorList>
            <person name="Zhang G."/>
        </authorList>
    </citation>
    <scope>NUCLEOTIDE SEQUENCE [LARGE SCALE GENOMIC DNA]</scope>
    <source>
        <strain evidence="27">B10K-DU-012-52</strain>
    </source>
</reference>
<name>A0A7L2VC15_9AVES</name>
<dbReference type="OrthoDB" id="60033at2759"/>
<dbReference type="GO" id="GO:0006171">
    <property type="term" value="P:cAMP biosynthetic process"/>
    <property type="evidence" value="ECO:0007669"/>
    <property type="project" value="UniProtKB-KW"/>
</dbReference>
<evidence type="ECO:0000256" key="4">
    <source>
        <dbReference type="ARBA" id="ARBA00004651"/>
    </source>
</evidence>
<feature type="transmembrane region" description="Helical" evidence="25">
    <location>
        <begin position="972"/>
        <end position="991"/>
    </location>
</feature>
<feature type="transmembrane region" description="Helical" evidence="25">
    <location>
        <begin position="887"/>
        <end position="905"/>
    </location>
</feature>
<feature type="region of interest" description="Disordered" evidence="24">
    <location>
        <begin position="1"/>
        <end position="31"/>
    </location>
</feature>
<feature type="transmembrane region" description="Helical" evidence="25">
    <location>
        <begin position="816"/>
        <end position="840"/>
    </location>
</feature>
<keyword evidence="18 23" id="KW-0456">Lyase</keyword>
<dbReference type="AlphaFoldDB" id="A0A7L2VC15"/>
<comment type="caution">
    <text evidence="27">The sequence shown here is derived from an EMBL/GenBank/DDBJ whole genome shotgun (WGS) entry which is preliminary data.</text>
</comment>
<evidence type="ECO:0000256" key="17">
    <source>
        <dbReference type="ARBA" id="ARBA00023211"/>
    </source>
</evidence>
<evidence type="ECO:0000256" key="12">
    <source>
        <dbReference type="ARBA" id="ARBA00022842"/>
    </source>
</evidence>
<dbReference type="FunFam" id="3.30.70.1230:FF:000008">
    <property type="entry name" value="Adenylate cyclase type 9"/>
    <property type="match status" value="1"/>
</dbReference>
<evidence type="ECO:0000256" key="8">
    <source>
        <dbReference type="ARBA" id="ARBA00022723"/>
    </source>
</evidence>
<evidence type="ECO:0000313" key="27">
    <source>
        <dbReference type="EMBL" id="NXS55119.1"/>
    </source>
</evidence>
<dbReference type="FunFam" id="3.30.70.1230:FF:000014">
    <property type="entry name" value="adenylate cyclase type 9"/>
    <property type="match status" value="1"/>
</dbReference>
<dbReference type="GO" id="GO:0005886">
    <property type="term" value="C:plasma membrane"/>
    <property type="evidence" value="ECO:0007669"/>
    <property type="project" value="UniProtKB-SubCell"/>
</dbReference>
<dbReference type="SUPFAM" id="SSF55073">
    <property type="entry name" value="Nucleotide cyclase"/>
    <property type="match status" value="2"/>
</dbReference>
<dbReference type="GO" id="GO:0046872">
    <property type="term" value="F:metal ion binding"/>
    <property type="evidence" value="ECO:0007669"/>
    <property type="project" value="UniProtKB-KW"/>
</dbReference>
<evidence type="ECO:0000256" key="9">
    <source>
        <dbReference type="ARBA" id="ARBA00022737"/>
    </source>
</evidence>
<keyword evidence="28" id="KW-1185">Reference proteome</keyword>
<evidence type="ECO:0000256" key="18">
    <source>
        <dbReference type="ARBA" id="ARBA00023239"/>
    </source>
</evidence>
<dbReference type="GO" id="GO:0007189">
    <property type="term" value="P:adenylate cyclase-activating G protein-coupled receptor signaling pathway"/>
    <property type="evidence" value="ECO:0007669"/>
    <property type="project" value="TreeGrafter"/>
</dbReference>
<feature type="region of interest" description="Disordered" evidence="24">
    <location>
        <begin position="351"/>
        <end position="376"/>
    </location>
</feature>
<keyword evidence="11" id="KW-0067">ATP-binding</keyword>
<evidence type="ECO:0000256" key="7">
    <source>
        <dbReference type="ARBA" id="ARBA00022692"/>
    </source>
</evidence>
<keyword evidence="6" id="KW-1003">Cell membrane</keyword>
<evidence type="ECO:0000256" key="22">
    <source>
        <dbReference type="ARBA" id="ARBA00081427"/>
    </source>
</evidence>
<evidence type="ECO:0000256" key="2">
    <source>
        <dbReference type="ARBA" id="ARBA00001936"/>
    </source>
</evidence>
<comment type="catalytic activity">
    <reaction evidence="1">
        <text>ATP = 3',5'-cyclic AMP + diphosphate</text>
        <dbReference type="Rhea" id="RHEA:15389"/>
        <dbReference type="ChEBI" id="CHEBI:30616"/>
        <dbReference type="ChEBI" id="CHEBI:33019"/>
        <dbReference type="ChEBI" id="CHEBI:58165"/>
        <dbReference type="EC" id="4.6.1.1"/>
    </reaction>
</comment>
<feature type="compositionally biased region" description="Gly residues" evidence="24">
    <location>
        <begin position="58"/>
        <end position="72"/>
    </location>
</feature>
<evidence type="ECO:0000256" key="13">
    <source>
        <dbReference type="ARBA" id="ARBA00022989"/>
    </source>
</evidence>
<evidence type="ECO:0000256" key="23">
    <source>
        <dbReference type="RuleBase" id="RU000405"/>
    </source>
</evidence>
<dbReference type="GO" id="GO:0005524">
    <property type="term" value="F:ATP binding"/>
    <property type="evidence" value="ECO:0007669"/>
    <property type="project" value="UniProtKB-KW"/>
</dbReference>
<keyword evidence="10" id="KW-0547">Nucleotide-binding</keyword>
<dbReference type="PANTHER" id="PTHR45627:SF8">
    <property type="entry name" value="ADENYLATE CYCLASE TYPE 9"/>
    <property type="match status" value="1"/>
</dbReference>
<keyword evidence="7 25" id="KW-0812">Transmembrane</keyword>
<feature type="domain" description="Guanylate cyclase" evidence="26">
    <location>
        <begin position="1053"/>
        <end position="1193"/>
    </location>
</feature>
<keyword evidence="15 25" id="KW-0472">Membrane</keyword>
<feature type="domain" description="Guanylate cyclase" evidence="26">
    <location>
        <begin position="396"/>
        <end position="523"/>
    </location>
</feature>
<evidence type="ECO:0000256" key="10">
    <source>
        <dbReference type="ARBA" id="ARBA00022741"/>
    </source>
</evidence>
<feature type="region of interest" description="Disordered" evidence="24">
    <location>
        <begin position="53"/>
        <end position="76"/>
    </location>
</feature>
<feature type="transmembrane region" description="Helical" evidence="25">
    <location>
        <begin position="783"/>
        <end position="804"/>
    </location>
</feature>
<dbReference type="GO" id="GO:0035556">
    <property type="term" value="P:intracellular signal transduction"/>
    <property type="evidence" value="ECO:0007669"/>
    <property type="project" value="InterPro"/>
</dbReference>
<evidence type="ECO:0000256" key="5">
    <source>
        <dbReference type="ARBA" id="ARBA00012201"/>
    </source>
</evidence>
<proteinExistence type="inferred from homology"/>
<accession>A0A7L2VC15</accession>
<feature type="non-terminal residue" evidence="27">
    <location>
        <position position="1268"/>
    </location>
</feature>
<feature type="transmembrane region" description="Helical" evidence="25">
    <location>
        <begin position="173"/>
        <end position="191"/>
    </location>
</feature>
<dbReference type="GO" id="GO:0004016">
    <property type="term" value="F:adenylate cyclase activity"/>
    <property type="evidence" value="ECO:0007669"/>
    <property type="project" value="UniProtKB-EC"/>
</dbReference>
<evidence type="ECO:0000256" key="21">
    <source>
        <dbReference type="ARBA" id="ARBA00081232"/>
    </source>
</evidence>
<evidence type="ECO:0000256" key="14">
    <source>
        <dbReference type="ARBA" id="ARBA00022998"/>
    </source>
</evidence>
<comment type="subcellular location">
    <subcellularLocation>
        <location evidence="4">Cell membrane</location>
        <topology evidence="4">Multi-pass membrane protein</topology>
    </subcellularLocation>
</comment>
<comment type="cofactor">
    <cofactor evidence="3">
        <name>Mg(2+)</name>
        <dbReference type="ChEBI" id="CHEBI:18420"/>
    </cofactor>
</comment>
<feature type="region of interest" description="Disordered" evidence="24">
    <location>
        <begin position="651"/>
        <end position="683"/>
    </location>
</feature>
<evidence type="ECO:0000256" key="20">
    <source>
        <dbReference type="ARBA" id="ARBA00081225"/>
    </source>
</evidence>
<feature type="transmembrane region" description="Helical" evidence="25">
    <location>
        <begin position="118"/>
        <end position="138"/>
    </location>
</feature>
<feature type="transmembrane region" description="Helical" evidence="25">
    <location>
        <begin position="861"/>
        <end position="881"/>
    </location>
</feature>
<comment type="cofactor">
    <cofactor evidence="2">
        <name>Mn(2+)</name>
        <dbReference type="ChEBI" id="CHEBI:29035"/>
    </cofactor>
</comment>
<keyword evidence="13 25" id="KW-1133">Transmembrane helix</keyword>
<feature type="compositionally biased region" description="Basic residues" evidence="24">
    <location>
        <begin position="361"/>
        <end position="376"/>
    </location>
</feature>
<evidence type="ECO:0000256" key="19">
    <source>
        <dbReference type="ARBA" id="ARBA00070496"/>
    </source>
</evidence>
<evidence type="ECO:0000313" key="28">
    <source>
        <dbReference type="Proteomes" id="UP000520535"/>
    </source>
</evidence>
<protein>
    <recommendedName>
        <fullName evidence="19">Adenylate cyclase type 9</fullName>
        <ecNumber evidence="5">4.6.1.1</ecNumber>
    </recommendedName>
    <alternativeName>
        <fullName evidence="22">ATP pyrophosphate-lyase 9</fullName>
    </alternativeName>
    <alternativeName>
        <fullName evidence="20">Adenylate cyclase type IX</fullName>
    </alternativeName>
    <alternativeName>
        <fullName evidence="21">Adenylyl cyclase 9</fullName>
    </alternativeName>
</protein>
<evidence type="ECO:0000256" key="24">
    <source>
        <dbReference type="SAM" id="MobiDB-lite"/>
    </source>
</evidence>
<evidence type="ECO:0000256" key="6">
    <source>
        <dbReference type="ARBA" id="ARBA00022475"/>
    </source>
</evidence>
<dbReference type="InterPro" id="IPR018297">
    <property type="entry name" value="A/G_cyclase_CS"/>
</dbReference>
<dbReference type="PROSITE" id="PS00452">
    <property type="entry name" value="GUANYLATE_CYCLASE_1"/>
    <property type="match status" value="2"/>
</dbReference>
<dbReference type="InterPro" id="IPR001054">
    <property type="entry name" value="A/G_cyclase"/>
</dbReference>
<dbReference type="CDD" id="cd07302">
    <property type="entry name" value="CHD"/>
    <property type="match status" value="2"/>
</dbReference>
<dbReference type="EC" id="4.6.1.1" evidence="5"/>
<keyword evidence="8" id="KW-0479">Metal-binding</keyword>
<feature type="transmembrane region" description="Helical" evidence="25">
    <location>
        <begin position="234"/>
        <end position="258"/>
    </location>
</feature>
<evidence type="ECO:0000256" key="25">
    <source>
        <dbReference type="SAM" id="Phobius"/>
    </source>
</evidence>
<comment type="similarity">
    <text evidence="23">Belongs to the adenylyl cyclase class-4/guanylyl cyclase family.</text>
</comment>
<keyword evidence="14" id="KW-0115">cAMP biosynthesis</keyword>
<evidence type="ECO:0000256" key="11">
    <source>
        <dbReference type="ARBA" id="ARBA00022840"/>
    </source>
</evidence>
<feature type="non-terminal residue" evidence="27">
    <location>
        <position position="1"/>
    </location>
</feature>
<dbReference type="PROSITE" id="PS50125">
    <property type="entry name" value="GUANYLATE_CYCLASE_2"/>
    <property type="match status" value="2"/>
</dbReference>
<keyword evidence="12" id="KW-0460">Magnesium</keyword>
<evidence type="ECO:0000256" key="3">
    <source>
        <dbReference type="ARBA" id="ARBA00001946"/>
    </source>
</evidence>
<evidence type="ECO:0000256" key="16">
    <source>
        <dbReference type="ARBA" id="ARBA00023180"/>
    </source>
</evidence>